<evidence type="ECO:0000313" key="2">
    <source>
        <dbReference type="WBParaSite" id="nRc.2.0.1.t15948-RA"/>
    </source>
</evidence>
<proteinExistence type="predicted"/>
<dbReference type="Proteomes" id="UP000887565">
    <property type="component" value="Unplaced"/>
</dbReference>
<dbReference type="AlphaFoldDB" id="A0A915IP34"/>
<sequence length="150" mass="16930">MWLKRRNYSTFNTFPNIKFPVFPSGANPVHSLYATADLQALIKDALEVETKKANAVLFGLPVNNTIDDLAAVCAIVEKADNEDVGPEDITRVFRDGPTYDDKPHFLKVCCNNNYPTFIFGDFNEPNINWLDPDPNELPLVYAMYQNGLTQ</sequence>
<dbReference type="WBParaSite" id="nRc.2.0.1.t15948-RA">
    <property type="protein sequence ID" value="nRc.2.0.1.t15948-RA"/>
    <property type="gene ID" value="nRc.2.0.1.g15948"/>
</dbReference>
<name>A0A915IP34_ROMCU</name>
<evidence type="ECO:0000313" key="1">
    <source>
        <dbReference type="Proteomes" id="UP000887565"/>
    </source>
</evidence>
<organism evidence="1 2">
    <name type="scientific">Romanomermis culicivorax</name>
    <name type="common">Nematode worm</name>
    <dbReference type="NCBI Taxonomy" id="13658"/>
    <lineage>
        <taxon>Eukaryota</taxon>
        <taxon>Metazoa</taxon>
        <taxon>Ecdysozoa</taxon>
        <taxon>Nematoda</taxon>
        <taxon>Enoplea</taxon>
        <taxon>Dorylaimia</taxon>
        <taxon>Mermithida</taxon>
        <taxon>Mermithoidea</taxon>
        <taxon>Mermithidae</taxon>
        <taxon>Romanomermis</taxon>
    </lineage>
</organism>
<accession>A0A915IP34</accession>
<reference evidence="2" key="1">
    <citation type="submission" date="2022-11" db="UniProtKB">
        <authorList>
            <consortium name="WormBaseParasite"/>
        </authorList>
    </citation>
    <scope>IDENTIFICATION</scope>
</reference>
<protein>
    <submittedName>
        <fullName evidence="2">Endonuclease/exonuclease/phosphatase domain-containing protein</fullName>
    </submittedName>
</protein>
<keyword evidence="1" id="KW-1185">Reference proteome</keyword>